<evidence type="ECO:0000256" key="7">
    <source>
        <dbReference type="ARBA" id="ARBA00038240"/>
    </source>
</evidence>
<organism evidence="11 12">
    <name type="scientific">Thalassolituus maritimus</name>
    <dbReference type="NCBI Taxonomy" id="484498"/>
    <lineage>
        <taxon>Bacteria</taxon>
        <taxon>Pseudomonadati</taxon>
        <taxon>Pseudomonadota</taxon>
        <taxon>Gammaproteobacteria</taxon>
        <taxon>Oceanospirillales</taxon>
        <taxon>Oceanospirillaceae</taxon>
        <taxon>Thalassolituus</taxon>
    </lineage>
</organism>
<comment type="similarity">
    <text evidence="7 8">Belongs to the pseudomonas-type ThrB family.</text>
</comment>
<dbReference type="NCBIfam" id="NF003558">
    <property type="entry name" value="PRK05231.1"/>
    <property type="match status" value="1"/>
</dbReference>
<evidence type="ECO:0000313" key="12">
    <source>
        <dbReference type="Proteomes" id="UP000185639"/>
    </source>
</evidence>
<evidence type="ECO:0000256" key="1">
    <source>
        <dbReference type="ARBA" id="ARBA00022605"/>
    </source>
</evidence>
<comment type="pathway">
    <text evidence="8">Amino-acid biosynthesis; L-threonine biosynthesis; L-threonine from L-aspartate: step 4/5.</text>
</comment>
<comment type="catalytic activity">
    <reaction evidence="8">
        <text>L-homoserine + ATP = O-phospho-L-homoserine + ADP + H(+)</text>
        <dbReference type="Rhea" id="RHEA:13985"/>
        <dbReference type="ChEBI" id="CHEBI:15378"/>
        <dbReference type="ChEBI" id="CHEBI:30616"/>
        <dbReference type="ChEBI" id="CHEBI:57476"/>
        <dbReference type="ChEBI" id="CHEBI:57590"/>
        <dbReference type="ChEBI" id="CHEBI:456216"/>
        <dbReference type="EC" id="2.7.1.39"/>
    </reaction>
</comment>
<dbReference type="SUPFAM" id="SSF56112">
    <property type="entry name" value="Protein kinase-like (PK-like)"/>
    <property type="match status" value="1"/>
</dbReference>
<dbReference type="Gene3D" id="3.90.1200.10">
    <property type="match status" value="1"/>
</dbReference>
<dbReference type="UniPathway" id="UPA00050">
    <property type="reaction ID" value="UER00064"/>
</dbReference>
<keyword evidence="6 8" id="KW-0067">ATP-binding</keyword>
<keyword evidence="1 8" id="KW-0028">Amino-acid biosynthesis</keyword>
<reference evidence="12" key="1">
    <citation type="submission" date="2017-01" db="EMBL/GenBank/DDBJ databases">
        <authorList>
            <person name="Varghese N."/>
            <person name="Submissions S."/>
        </authorList>
    </citation>
    <scope>NUCLEOTIDE SEQUENCE [LARGE SCALE GENOMIC DNA]</scope>
    <source>
        <strain evidence="12">DSM 24913</strain>
    </source>
</reference>
<dbReference type="STRING" id="484498.SAMN05421686_102294"/>
<protein>
    <recommendedName>
        <fullName evidence="8 9">Homoserine kinase</fullName>
        <shortName evidence="8">HK</shortName>
        <shortName evidence="8">HSK</shortName>
        <ecNumber evidence="8 9">2.7.1.39</ecNumber>
    </recommendedName>
</protein>
<dbReference type="InterPro" id="IPR005280">
    <property type="entry name" value="Homoserine_kinase_II"/>
</dbReference>
<proteinExistence type="inferred from homology"/>
<evidence type="ECO:0000256" key="3">
    <source>
        <dbReference type="ARBA" id="ARBA00022697"/>
    </source>
</evidence>
<feature type="domain" description="Aminoglycoside phosphotransferase" evidence="10">
    <location>
        <begin position="27"/>
        <end position="238"/>
    </location>
</feature>
<dbReference type="RefSeq" id="WP_076514425.1">
    <property type="nucleotide sequence ID" value="NZ_FTOH01000002.1"/>
</dbReference>
<dbReference type="CDD" id="cd05153">
    <property type="entry name" value="HomoserineK_II"/>
    <property type="match status" value="1"/>
</dbReference>
<keyword evidence="2 8" id="KW-0808">Transferase</keyword>
<sequence length="322" mass="36115">MAVYTSLTTADVSDLLSHFDLGELVEYSPISAGIENSNYAVASSQGEYVLTLFEHHAPDEVRNFVRLARHLGEKDLCVPSPVEDASGVWLHSLKNKPTILCQRFAGSHPDQLSTAQCEAIGRELAEFHLASSDLPDPRHDERGYDWWQSIAPELSTDLDASDKALLTDELAFQQAQRAQWCQLPHGWIHADLFHDNALFDGDELTAILDLYNACEGAWLYDLAIVANDWCASDDSGLGDSGLDPKRFEALVIGYQSVRPLSDFETGMWNTVLRGAALRFWLSRLLATRIAAQRGERLPASKQPQEYRDRLLWHRAHLPHTHL</sequence>
<keyword evidence="4 8" id="KW-0547">Nucleotide-binding</keyword>
<dbReference type="PANTHER" id="PTHR21064">
    <property type="entry name" value="AMINOGLYCOSIDE PHOSPHOTRANSFERASE DOMAIN-CONTAINING PROTEIN-RELATED"/>
    <property type="match status" value="1"/>
</dbReference>
<dbReference type="PANTHER" id="PTHR21064:SF6">
    <property type="entry name" value="AMINOGLYCOSIDE PHOSPHOTRANSFERASE DOMAIN-CONTAINING PROTEIN"/>
    <property type="match status" value="1"/>
</dbReference>
<evidence type="ECO:0000256" key="6">
    <source>
        <dbReference type="ARBA" id="ARBA00022840"/>
    </source>
</evidence>
<dbReference type="Pfam" id="PF01636">
    <property type="entry name" value="APH"/>
    <property type="match status" value="1"/>
</dbReference>
<dbReference type="GO" id="GO:0009088">
    <property type="term" value="P:threonine biosynthetic process"/>
    <property type="evidence" value="ECO:0007669"/>
    <property type="project" value="UniProtKB-UniRule"/>
</dbReference>
<evidence type="ECO:0000256" key="9">
    <source>
        <dbReference type="NCBIfam" id="TIGR00938"/>
    </source>
</evidence>
<dbReference type="InterPro" id="IPR011009">
    <property type="entry name" value="Kinase-like_dom_sf"/>
</dbReference>
<keyword evidence="12" id="KW-1185">Reference proteome</keyword>
<dbReference type="EC" id="2.7.1.39" evidence="8 9"/>
<evidence type="ECO:0000256" key="8">
    <source>
        <dbReference type="HAMAP-Rule" id="MF_00301"/>
    </source>
</evidence>
<dbReference type="InterPro" id="IPR002575">
    <property type="entry name" value="Aminoglycoside_PTrfase"/>
</dbReference>
<dbReference type="HAMAP" id="MF_00301">
    <property type="entry name" value="Homoser_kinase_2"/>
    <property type="match status" value="1"/>
</dbReference>
<dbReference type="Gene3D" id="3.30.200.20">
    <property type="entry name" value="Phosphorylase Kinase, domain 1"/>
    <property type="match status" value="1"/>
</dbReference>
<dbReference type="GO" id="GO:0004413">
    <property type="term" value="F:homoserine kinase activity"/>
    <property type="evidence" value="ECO:0007669"/>
    <property type="project" value="UniProtKB-UniRule"/>
</dbReference>
<name>A0A1N7K1Z7_9GAMM</name>
<evidence type="ECO:0000256" key="2">
    <source>
        <dbReference type="ARBA" id="ARBA00022679"/>
    </source>
</evidence>
<gene>
    <name evidence="8" type="primary">thrB</name>
    <name evidence="11" type="ORF">SAMN05421686_102294</name>
</gene>
<evidence type="ECO:0000259" key="10">
    <source>
        <dbReference type="Pfam" id="PF01636"/>
    </source>
</evidence>
<dbReference type="NCBIfam" id="TIGR00938">
    <property type="entry name" value="thrB_alt"/>
    <property type="match status" value="1"/>
</dbReference>
<keyword evidence="5 8" id="KW-0418">Kinase</keyword>
<dbReference type="OrthoDB" id="9777460at2"/>
<evidence type="ECO:0000256" key="5">
    <source>
        <dbReference type="ARBA" id="ARBA00022777"/>
    </source>
</evidence>
<dbReference type="EMBL" id="FTOH01000002">
    <property type="protein sequence ID" value="SIS55635.1"/>
    <property type="molecule type" value="Genomic_DNA"/>
</dbReference>
<dbReference type="GO" id="GO:0005524">
    <property type="term" value="F:ATP binding"/>
    <property type="evidence" value="ECO:0007669"/>
    <property type="project" value="UniProtKB-KW"/>
</dbReference>
<accession>A0A1N7K1Z7</accession>
<dbReference type="InterPro" id="IPR050249">
    <property type="entry name" value="Pseudomonas-type_ThrB"/>
</dbReference>
<dbReference type="Proteomes" id="UP000185639">
    <property type="component" value="Unassembled WGS sequence"/>
</dbReference>
<evidence type="ECO:0000256" key="4">
    <source>
        <dbReference type="ARBA" id="ARBA00022741"/>
    </source>
</evidence>
<keyword evidence="3 8" id="KW-0791">Threonine biosynthesis</keyword>
<evidence type="ECO:0000313" key="11">
    <source>
        <dbReference type="EMBL" id="SIS55635.1"/>
    </source>
</evidence>
<dbReference type="AlphaFoldDB" id="A0A1N7K1Z7"/>